<gene>
    <name evidence="3" type="ORF">FVE85_0131</name>
</gene>
<reference evidence="4" key="1">
    <citation type="journal article" date="2019" name="Nat. Commun.">
        <title>Expansion of phycobilisome linker gene families in mesophilic red algae.</title>
        <authorList>
            <person name="Lee J."/>
            <person name="Kim D."/>
            <person name="Bhattacharya D."/>
            <person name="Yoon H.S."/>
        </authorList>
    </citation>
    <scope>NUCLEOTIDE SEQUENCE [LARGE SCALE GENOMIC DNA]</scope>
    <source>
        <strain evidence="4">CCMP 1328</strain>
    </source>
</reference>
<comment type="caution">
    <text evidence="3">The sequence shown here is derived from an EMBL/GenBank/DDBJ whole genome shotgun (WGS) entry which is preliminary data.</text>
</comment>
<dbReference type="Proteomes" id="UP000324585">
    <property type="component" value="Unassembled WGS sequence"/>
</dbReference>
<evidence type="ECO:0000256" key="1">
    <source>
        <dbReference type="SAM" id="Coils"/>
    </source>
</evidence>
<evidence type="ECO:0000313" key="4">
    <source>
        <dbReference type="Proteomes" id="UP000324585"/>
    </source>
</evidence>
<name>A0A5J4Z015_PORPP</name>
<sequence>MVTETSRTMSAFEWELYHPEQGVKRADERQFVAPITPTRVVFDETKNRKHTWTPSPAVLSPASCVDEQGSVQHGVGTVPLYEDDERVCDSDEVNPEPAVATMVDEDVELSVSDGENGEPAQLDAEDDGPSAELASEPHVMDAVEALSCEILRLRSEKEDADIMLSDQAYRFGQLTQHFRTQCDTIFSLLQLPEYESDASGSQIDDAGLSYDERAEELLQKQMQCIVQRLQSGVDRPATDARVKELEALSRQQQAVQIALIAEKRDLEAQLQAATREKKEEADRAHETLEAERVAHREQVSRLEDRIRGLCVPQAQALVAGSRSAESSPSSVLQTQFFTDAMRSLDHEATKVRLRFDEADSALSEQPLGKQTSETALEHVLRGRALRQSEIGAIVKAYDSVLACVPDDGASTSDLESVFSEALMTESPGSAVRSDSVEGAKLQVIFMRRHLMQMRDLWRSELDKVHALYAKLEELTCEHQRERAAQELAHGTEKSEWDARAGDLAQQVRLLSAKLESSERMLDEKEQKESVFRDKERCLAEMEQRAESAESAGESLRHALATQKREWEAITDDLSQKAETLTREVRRLETLTRDVELQLDSKTQELMERSAANELAQRAVNEQSIAVQQLQNELLQTCTDLENWKAKARTGTQRAEKYKAKIARMHEQYEKQMQVVVAKLQELGQAGDAEYEHLRRLVACQASLAARDQRALECARAEREEFACGLERIAAHRRAEVDRLALHESAVHVSFIESLERAAQVMRNATI</sequence>
<evidence type="ECO:0000256" key="2">
    <source>
        <dbReference type="SAM" id="MobiDB-lite"/>
    </source>
</evidence>
<keyword evidence="4" id="KW-1185">Reference proteome</keyword>
<feature type="region of interest" description="Disordered" evidence="2">
    <location>
        <begin position="110"/>
        <end position="132"/>
    </location>
</feature>
<accession>A0A5J4Z015</accession>
<feature type="coiled-coil region" evidence="1">
    <location>
        <begin position="256"/>
        <end position="305"/>
    </location>
</feature>
<protein>
    <submittedName>
        <fullName evidence="3">Uncharacterized protein</fullName>
    </submittedName>
</protein>
<dbReference type="AlphaFoldDB" id="A0A5J4Z015"/>
<keyword evidence="1" id="KW-0175">Coiled coil</keyword>
<dbReference type="EMBL" id="VRMN01000002">
    <property type="protein sequence ID" value="KAA8496402.1"/>
    <property type="molecule type" value="Genomic_DNA"/>
</dbReference>
<evidence type="ECO:0000313" key="3">
    <source>
        <dbReference type="EMBL" id="KAA8496402.1"/>
    </source>
</evidence>
<feature type="coiled-coil region" evidence="1">
    <location>
        <begin position="507"/>
        <end position="685"/>
    </location>
</feature>
<proteinExistence type="predicted"/>
<organism evidence="3 4">
    <name type="scientific">Porphyridium purpureum</name>
    <name type="common">Red alga</name>
    <name type="synonym">Porphyridium cruentum</name>
    <dbReference type="NCBI Taxonomy" id="35688"/>
    <lineage>
        <taxon>Eukaryota</taxon>
        <taxon>Rhodophyta</taxon>
        <taxon>Bangiophyceae</taxon>
        <taxon>Porphyridiales</taxon>
        <taxon>Porphyridiaceae</taxon>
        <taxon>Porphyridium</taxon>
    </lineage>
</organism>